<dbReference type="Gene3D" id="2.60.15.10">
    <property type="entry name" value="F0F1 ATP synthase delta/epsilon subunit, N-terminal"/>
    <property type="match status" value="1"/>
</dbReference>
<keyword evidence="7" id="KW-0547">Nucleotide-binding</keyword>
<evidence type="ECO:0000256" key="12">
    <source>
        <dbReference type="ARBA" id="ARBA00023078"/>
    </source>
</evidence>
<dbReference type="InterPro" id="IPR020546">
    <property type="entry name" value="ATP_synth_F1_dsu/esu_N"/>
</dbReference>
<dbReference type="InterPro" id="IPR055190">
    <property type="entry name" value="ATP-synt_VA_C"/>
</dbReference>
<keyword evidence="5" id="KW-0813">Transport</keyword>
<dbReference type="Proteomes" id="UP000317650">
    <property type="component" value="Unassembled WGS sequence"/>
</dbReference>
<gene>
    <name evidence="26" type="ORF">C4D60_Mb00t03570</name>
</gene>
<dbReference type="SUPFAM" id="SSF47917">
    <property type="entry name" value="C-terminal domain of alpha and beta subunits of F1 ATP synthase"/>
    <property type="match status" value="1"/>
</dbReference>
<keyword evidence="27" id="KW-1185">Reference proteome</keyword>
<comment type="similarity">
    <text evidence="3">Belongs to the ATPase alpha/beta chains family.</text>
</comment>
<comment type="similarity">
    <text evidence="2">Belongs to the ATPase epsilon chain family.</text>
</comment>
<feature type="domain" description="ATP synthase epsilon subunit C-terminal" evidence="23">
    <location>
        <begin position="262"/>
        <end position="305"/>
    </location>
</feature>
<sequence length="310" mass="34194">MGSLQERITSTKEGSITSIQAVYVPADDLTDPAPATTFAHLDATTVLSRGLAAKGIYPAVDPLDSTSTMLQPRIVGEEHYETAQRVKQTSQRYKELQDIIAILGLDELSEEDRLTVARARKIERFLSQPFFVAEVFTGSPGKYVGLAETIRGFQLILSGDYRESYELRRGEQIEEMTLNLCVLTPNRIIWDSEVKEIILSTNSGQIGVLPNHAPIATAVDIGLLRIRLNNDQWLTVALMGGFARIGNNEITILGNDAEISTDIDPQEAQQALEIAEANLSRAEGKRQAIEANLALRRARTRVEAVNVISY</sequence>
<dbReference type="GO" id="GO:0045259">
    <property type="term" value="C:proton-transporting ATP synthase complex"/>
    <property type="evidence" value="ECO:0007669"/>
    <property type="project" value="UniProtKB-KW"/>
</dbReference>
<evidence type="ECO:0000256" key="15">
    <source>
        <dbReference type="ARBA" id="ARBA00023310"/>
    </source>
</evidence>
<keyword evidence="9" id="KW-0067">ATP-binding</keyword>
<accession>A0A4S8I5B3</accession>
<organism evidence="26 27">
    <name type="scientific">Musa balbisiana</name>
    <name type="common">Banana</name>
    <dbReference type="NCBI Taxonomy" id="52838"/>
    <lineage>
        <taxon>Eukaryota</taxon>
        <taxon>Viridiplantae</taxon>
        <taxon>Streptophyta</taxon>
        <taxon>Embryophyta</taxon>
        <taxon>Tracheophyta</taxon>
        <taxon>Spermatophyta</taxon>
        <taxon>Magnoliopsida</taxon>
        <taxon>Liliopsida</taxon>
        <taxon>Zingiberales</taxon>
        <taxon>Musaceae</taxon>
        <taxon>Musa</taxon>
    </lineage>
</organism>
<dbReference type="EC" id="7.1.2.2" evidence="4"/>
<dbReference type="GO" id="GO:0005739">
    <property type="term" value="C:mitochondrion"/>
    <property type="evidence" value="ECO:0007669"/>
    <property type="project" value="GOC"/>
</dbReference>
<dbReference type="Gene3D" id="6.10.140.480">
    <property type="match status" value="1"/>
</dbReference>
<evidence type="ECO:0000256" key="3">
    <source>
        <dbReference type="ARBA" id="ARBA00008936"/>
    </source>
</evidence>
<keyword evidence="14" id="KW-0139">CF(1)</keyword>
<dbReference type="STRING" id="52838.A0A4S8I5B3"/>
<evidence type="ECO:0000259" key="24">
    <source>
        <dbReference type="Pfam" id="PF02823"/>
    </source>
</evidence>
<keyword evidence="13" id="KW-0472">Membrane</keyword>
<dbReference type="InterPro" id="IPR027417">
    <property type="entry name" value="P-loop_NTPase"/>
</dbReference>
<evidence type="ECO:0000256" key="14">
    <source>
        <dbReference type="ARBA" id="ARBA00023196"/>
    </source>
</evidence>
<keyword evidence="11" id="KW-0406">Ion transport</keyword>
<dbReference type="CDD" id="cd12152">
    <property type="entry name" value="F1-ATPase_delta"/>
    <property type="match status" value="1"/>
</dbReference>
<evidence type="ECO:0000256" key="19">
    <source>
        <dbReference type="ARBA" id="ARBA00042742"/>
    </source>
</evidence>
<evidence type="ECO:0000256" key="8">
    <source>
        <dbReference type="ARBA" id="ARBA00022781"/>
    </source>
</evidence>
<evidence type="ECO:0000256" key="1">
    <source>
        <dbReference type="ARBA" id="ARBA00004170"/>
    </source>
</evidence>
<evidence type="ECO:0000313" key="27">
    <source>
        <dbReference type="Proteomes" id="UP000317650"/>
    </source>
</evidence>
<dbReference type="FunFam" id="2.60.15.10:FF:000002">
    <property type="entry name" value="ATP synthase epsilon chain, chloroplastic"/>
    <property type="match status" value="1"/>
</dbReference>
<feature type="domain" description="ATPase F1/V1/A1 complex alpha/beta subunit nucleotide-binding" evidence="22">
    <location>
        <begin position="2"/>
        <end position="67"/>
    </location>
</feature>
<evidence type="ECO:0000256" key="16">
    <source>
        <dbReference type="ARBA" id="ARBA00026013"/>
    </source>
</evidence>
<dbReference type="GO" id="GO:0046933">
    <property type="term" value="F:proton-transporting ATP synthase activity, rotational mechanism"/>
    <property type="evidence" value="ECO:0007669"/>
    <property type="project" value="InterPro"/>
</dbReference>
<keyword evidence="8" id="KW-0375">Hydrogen ion transport</keyword>
<keyword evidence="6" id="KW-0934">Plastid</keyword>
<dbReference type="HAMAP" id="MF_00530">
    <property type="entry name" value="ATP_synth_epsil_bac"/>
    <property type="match status" value="1"/>
</dbReference>
<dbReference type="PROSITE" id="PS00152">
    <property type="entry name" value="ATPASE_ALPHA_BETA"/>
    <property type="match status" value="1"/>
</dbReference>
<comment type="subunit">
    <text evidence="16">F-type ATPases have 2 components, CF(1) - the catalytic core - and CF(0) - the membrane proton channel. CF(1) has five subunits: alpha(3), beta(3), gamma(1), delta(1), epsilon(1). CF(0) has four main subunits: a(1), b(1), b'(1) and c(9-12).</text>
</comment>
<evidence type="ECO:0000256" key="13">
    <source>
        <dbReference type="ARBA" id="ARBA00023136"/>
    </source>
</evidence>
<keyword evidence="15" id="KW-0066">ATP synthesis</keyword>
<dbReference type="InterPro" id="IPR036771">
    <property type="entry name" value="ATPsynth_dsu/esu_N"/>
</dbReference>
<feature type="domain" description="ATP synthase A/B type C-terminal" evidence="25">
    <location>
        <begin position="73"/>
        <end position="151"/>
    </location>
</feature>
<proteinExistence type="inferred from homology"/>
<dbReference type="InterPro" id="IPR020003">
    <property type="entry name" value="ATPase_a/bsu_AS"/>
</dbReference>
<evidence type="ECO:0000256" key="21">
    <source>
        <dbReference type="ARBA" id="ARBA00071963"/>
    </source>
</evidence>
<evidence type="ECO:0000256" key="5">
    <source>
        <dbReference type="ARBA" id="ARBA00022448"/>
    </source>
</evidence>
<dbReference type="NCBIfam" id="TIGR01216">
    <property type="entry name" value="ATP_synt_epsi"/>
    <property type="match status" value="1"/>
</dbReference>
<keyword evidence="12" id="KW-0793">Thylakoid</keyword>
<dbReference type="Pfam" id="PF22919">
    <property type="entry name" value="ATP-synt_VA_C"/>
    <property type="match status" value="1"/>
</dbReference>
<evidence type="ECO:0000256" key="17">
    <source>
        <dbReference type="ARBA" id="ARBA00037290"/>
    </source>
</evidence>
<dbReference type="InterPro" id="IPR000194">
    <property type="entry name" value="ATPase_F1/V1/A1_a/bsu_nucl-bd"/>
</dbReference>
<dbReference type="SUPFAM" id="SSF51344">
    <property type="entry name" value="Epsilon subunit of F1F0-ATP synthase N-terminal domain"/>
    <property type="match status" value="1"/>
</dbReference>
<comment type="caution">
    <text evidence="26">The sequence shown here is derived from an EMBL/GenBank/DDBJ whole genome shotgun (WGS) entry which is preliminary data.</text>
</comment>
<dbReference type="SUPFAM" id="SSF52540">
    <property type="entry name" value="P-loop containing nucleoside triphosphate hydrolases"/>
    <property type="match status" value="1"/>
</dbReference>
<feature type="domain" description="ATP synthase F1 complex delta/epsilon subunit N-terminal" evidence="24">
    <location>
        <begin position="178"/>
        <end position="257"/>
    </location>
</feature>
<evidence type="ECO:0000259" key="22">
    <source>
        <dbReference type="Pfam" id="PF00006"/>
    </source>
</evidence>
<evidence type="ECO:0000256" key="10">
    <source>
        <dbReference type="ARBA" id="ARBA00022967"/>
    </source>
</evidence>
<dbReference type="EMBL" id="PYDT01000230">
    <property type="protein sequence ID" value="THU43040.1"/>
    <property type="molecule type" value="Genomic_DNA"/>
</dbReference>
<reference evidence="26 27" key="1">
    <citation type="journal article" date="2019" name="Nat. Plants">
        <title>Genome sequencing of Musa balbisiana reveals subgenome evolution and function divergence in polyploid bananas.</title>
        <authorList>
            <person name="Yao X."/>
        </authorList>
    </citation>
    <scope>NUCLEOTIDE SEQUENCE [LARGE SCALE GENOMIC DNA]</scope>
    <source>
        <strain evidence="27">cv. DH-PKW</strain>
        <tissue evidence="26">Leaves</tissue>
    </source>
</reference>
<evidence type="ECO:0000256" key="9">
    <source>
        <dbReference type="ARBA" id="ARBA00022840"/>
    </source>
</evidence>
<dbReference type="AlphaFoldDB" id="A0A4S8I5B3"/>
<evidence type="ECO:0000256" key="2">
    <source>
        <dbReference type="ARBA" id="ARBA00005712"/>
    </source>
</evidence>
<protein>
    <recommendedName>
        <fullName evidence="21">ATP synthase subunit beta, chloroplastic</fullName>
        <ecNumber evidence="4">7.1.2.2</ecNumber>
    </recommendedName>
    <alternativeName>
        <fullName evidence="19">ATP synthase F1 sector subunit beta</fullName>
    </alternativeName>
    <alternativeName>
        <fullName evidence="18">F-ATPase subunit beta</fullName>
    </alternativeName>
</protein>
<evidence type="ECO:0000256" key="11">
    <source>
        <dbReference type="ARBA" id="ARBA00023065"/>
    </source>
</evidence>
<dbReference type="Pfam" id="PF02823">
    <property type="entry name" value="ATP-synt_DE_N"/>
    <property type="match status" value="1"/>
</dbReference>
<dbReference type="GO" id="GO:0009535">
    <property type="term" value="C:chloroplast thylakoid membrane"/>
    <property type="evidence" value="ECO:0007669"/>
    <property type="project" value="TreeGrafter"/>
</dbReference>
<dbReference type="FunFam" id="1.10.1140.10:FF:000005">
    <property type="entry name" value="ATP synthase subunit beta"/>
    <property type="match status" value="1"/>
</dbReference>
<dbReference type="InterPro" id="IPR020547">
    <property type="entry name" value="ATP_synth_F1_esu_C"/>
</dbReference>
<dbReference type="Gene3D" id="1.10.1140.10">
    <property type="entry name" value="Bovine Mitochondrial F1-atpase, Atp Synthase Beta Chain, Chain D, domain 3"/>
    <property type="match status" value="1"/>
</dbReference>
<dbReference type="PANTHER" id="PTHR15184">
    <property type="entry name" value="ATP SYNTHASE"/>
    <property type="match status" value="1"/>
</dbReference>
<dbReference type="CDD" id="cd18110">
    <property type="entry name" value="ATP-synt_F1_beta_C"/>
    <property type="match status" value="1"/>
</dbReference>
<dbReference type="InterPro" id="IPR001469">
    <property type="entry name" value="ATP_synth_F1_dsu/esu"/>
</dbReference>
<comment type="subcellular location">
    <subcellularLocation>
        <location evidence="1">Membrane</location>
        <topology evidence="1">Peripheral membrane protein</topology>
    </subcellularLocation>
</comment>
<evidence type="ECO:0000313" key="26">
    <source>
        <dbReference type="EMBL" id="THU43040.1"/>
    </source>
</evidence>
<evidence type="ECO:0000256" key="4">
    <source>
        <dbReference type="ARBA" id="ARBA00012473"/>
    </source>
</evidence>
<dbReference type="Gene3D" id="3.40.50.300">
    <property type="entry name" value="P-loop containing nucleotide triphosphate hydrolases"/>
    <property type="match status" value="1"/>
</dbReference>
<comment type="catalytic activity">
    <reaction evidence="20">
        <text>ATP + H2O + 4 H(+)(in) = ADP + phosphate + 5 H(+)(out)</text>
        <dbReference type="Rhea" id="RHEA:57720"/>
        <dbReference type="ChEBI" id="CHEBI:15377"/>
        <dbReference type="ChEBI" id="CHEBI:15378"/>
        <dbReference type="ChEBI" id="CHEBI:30616"/>
        <dbReference type="ChEBI" id="CHEBI:43474"/>
        <dbReference type="ChEBI" id="CHEBI:456216"/>
        <dbReference type="EC" id="7.1.2.2"/>
    </reaction>
</comment>
<name>A0A4S8I5B3_MUSBA</name>
<dbReference type="Pfam" id="PF00006">
    <property type="entry name" value="ATP-synt_ab"/>
    <property type="match status" value="1"/>
</dbReference>
<dbReference type="PANTHER" id="PTHR15184:SF71">
    <property type="entry name" value="ATP SYNTHASE SUBUNIT BETA, MITOCHONDRIAL"/>
    <property type="match status" value="1"/>
</dbReference>
<keyword evidence="10" id="KW-1278">Translocase</keyword>
<dbReference type="InterPro" id="IPR024034">
    <property type="entry name" value="ATPase_F1/V1_b/a_C"/>
</dbReference>
<evidence type="ECO:0000256" key="6">
    <source>
        <dbReference type="ARBA" id="ARBA00022640"/>
    </source>
</evidence>
<evidence type="ECO:0000256" key="20">
    <source>
        <dbReference type="ARBA" id="ARBA00048383"/>
    </source>
</evidence>
<dbReference type="GO" id="GO:0005524">
    <property type="term" value="F:ATP binding"/>
    <property type="evidence" value="ECO:0007669"/>
    <property type="project" value="UniProtKB-KW"/>
</dbReference>
<evidence type="ECO:0000259" key="23">
    <source>
        <dbReference type="Pfam" id="PF00401"/>
    </source>
</evidence>
<comment type="function">
    <text evidence="17">Produces ATP from ADP in the presence of a proton gradient across the membrane. The catalytic sites are hosted primarily by the beta subunits.</text>
</comment>
<dbReference type="GO" id="GO:0042776">
    <property type="term" value="P:proton motive force-driven mitochondrial ATP synthesis"/>
    <property type="evidence" value="ECO:0007669"/>
    <property type="project" value="TreeGrafter"/>
</dbReference>
<evidence type="ECO:0000256" key="18">
    <source>
        <dbReference type="ARBA" id="ARBA00042624"/>
    </source>
</evidence>
<evidence type="ECO:0000256" key="7">
    <source>
        <dbReference type="ARBA" id="ARBA00022741"/>
    </source>
</evidence>
<dbReference type="Pfam" id="PF00401">
    <property type="entry name" value="ATP-synt_DE"/>
    <property type="match status" value="1"/>
</dbReference>
<evidence type="ECO:0000259" key="25">
    <source>
        <dbReference type="Pfam" id="PF22919"/>
    </source>
</evidence>
<dbReference type="InterPro" id="IPR050053">
    <property type="entry name" value="ATPase_alpha/beta_chains"/>
</dbReference>